<dbReference type="PROSITE" id="PS51257">
    <property type="entry name" value="PROKAR_LIPOPROTEIN"/>
    <property type="match status" value="1"/>
</dbReference>
<accession>A0ABW4ETY8</accession>
<dbReference type="RefSeq" id="WP_344729659.1">
    <property type="nucleotide sequence ID" value="NZ_BAAAUS010000063.1"/>
</dbReference>
<dbReference type="Pfam" id="PF13343">
    <property type="entry name" value="SBP_bac_6"/>
    <property type="match status" value="1"/>
</dbReference>
<dbReference type="PANTHER" id="PTHR30006">
    <property type="entry name" value="THIAMINE-BINDING PERIPLASMIC PROTEIN-RELATED"/>
    <property type="match status" value="1"/>
</dbReference>
<keyword evidence="1 2" id="KW-0732">Signal</keyword>
<dbReference type="Proteomes" id="UP001597114">
    <property type="component" value="Unassembled WGS sequence"/>
</dbReference>
<evidence type="ECO:0000256" key="2">
    <source>
        <dbReference type="SAM" id="SignalP"/>
    </source>
</evidence>
<dbReference type="Gene3D" id="3.40.190.10">
    <property type="entry name" value="Periplasmic binding protein-like II"/>
    <property type="match status" value="2"/>
</dbReference>
<dbReference type="SUPFAM" id="SSF53850">
    <property type="entry name" value="Periplasmic binding protein-like II"/>
    <property type="match status" value="1"/>
</dbReference>
<dbReference type="EMBL" id="JBHUCO010000013">
    <property type="protein sequence ID" value="MFD1518517.1"/>
    <property type="molecule type" value="Genomic_DNA"/>
</dbReference>
<protein>
    <submittedName>
        <fullName evidence="3">ABC transporter substrate-binding protein</fullName>
    </submittedName>
</protein>
<name>A0ABW4ETY8_9PSEU</name>
<evidence type="ECO:0000256" key="1">
    <source>
        <dbReference type="ARBA" id="ARBA00022729"/>
    </source>
</evidence>
<evidence type="ECO:0000313" key="4">
    <source>
        <dbReference type="Proteomes" id="UP001597114"/>
    </source>
</evidence>
<reference evidence="4" key="1">
    <citation type="journal article" date="2019" name="Int. J. Syst. Evol. Microbiol.">
        <title>The Global Catalogue of Microorganisms (GCM) 10K type strain sequencing project: providing services to taxonomists for standard genome sequencing and annotation.</title>
        <authorList>
            <consortium name="The Broad Institute Genomics Platform"/>
            <consortium name="The Broad Institute Genome Sequencing Center for Infectious Disease"/>
            <person name="Wu L."/>
            <person name="Ma J."/>
        </authorList>
    </citation>
    <scope>NUCLEOTIDE SEQUENCE [LARGE SCALE GENOMIC DNA]</scope>
    <source>
        <strain evidence="4">CCM 7043</strain>
    </source>
</reference>
<keyword evidence="4" id="KW-1185">Reference proteome</keyword>
<organism evidence="3 4">
    <name type="scientific">Pseudonocardia yunnanensis</name>
    <dbReference type="NCBI Taxonomy" id="58107"/>
    <lineage>
        <taxon>Bacteria</taxon>
        <taxon>Bacillati</taxon>
        <taxon>Actinomycetota</taxon>
        <taxon>Actinomycetes</taxon>
        <taxon>Pseudonocardiales</taxon>
        <taxon>Pseudonocardiaceae</taxon>
        <taxon>Pseudonocardia</taxon>
    </lineage>
</organism>
<comment type="caution">
    <text evidence="3">The sequence shown here is derived from an EMBL/GenBank/DDBJ whole genome shotgun (WGS) entry which is preliminary data.</text>
</comment>
<sequence length="370" mass="39125">MKSAATKLGRRRSRWFLAAVAGAVGLLLAACGSGGDTGGGGQQSAVGAPVQELYAAAQAAGEDKVVVYGIKGNACYDRFSQRFPGITVESQYMVGETQARLEQEHVSGQNVGDVLRTGSTTMLALTKSGILTPFTPADVDGIPEEAWGPDHGFVVDSKRVAGIAYNTAQISPDEAPKSWTDLADPRFKGKIVMPDPTGPGAGLSILQELLQTGGATDDAWLERYAANEPALIQGVQPAIEALRSGEYAVMMGGLDQMTGPPLAEGSSLKWVFPVAGASPVTGHFIGIITNAPHPNAARLLESWLLSEEGQTCLSQEGNEYPVRDGVPGPPGFPALDELDAVTPPRPVDYTELDRQQKYLEQFQTVFGRSR</sequence>
<feature type="chain" id="PRO_5047226807" evidence="2">
    <location>
        <begin position="30"/>
        <end position="370"/>
    </location>
</feature>
<proteinExistence type="predicted"/>
<gene>
    <name evidence="3" type="ORF">ACFSJD_13540</name>
</gene>
<evidence type="ECO:0000313" key="3">
    <source>
        <dbReference type="EMBL" id="MFD1518517.1"/>
    </source>
</evidence>
<feature type="signal peptide" evidence="2">
    <location>
        <begin position="1"/>
        <end position="29"/>
    </location>
</feature>